<protein>
    <submittedName>
        <fullName evidence="2">Uncharacterized protein</fullName>
    </submittedName>
</protein>
<dbReference type="OrthoDB" id="6105938at2759"/>
<dbReference type="Proteomes" id="UP000307440">
    <property type="component" value="Unassembled WGS sequence"/>
</dbReference>
<dbReference type="PANTHER" id="PTHR38846:SF1">
    <property type="entry name" value="C3H1-TYPE DOMAIN-CONTAINING PROTEIN"/>
    <property type="match status" value="1"/>
</dbReference>
<dbReference type="AlphaFoldDB" id="A0A5C3KNQ4"/>
<evidence type="ECO:0000313" key="2">
    <source>
        <dbReference type="EMBL" id="TFK21866.1"/>
    </source>
</evidence>
<sequence>MSDLNTAAESAEHIVPPATAAETTARQEPINDKTAEKRRNKRRLKRAKKKTAARREGPLQTFFDRFSPAFIYDPTQPVNTEYERLEQFMREADQNWNKHDAKNRFQKALVAQFNKTYGKDVNSLTGWQTLCATLRIEPIPDELEMAKEAVLNKHVNLVDLTDAYDGVKRVETFDSEKELSEYTLRNNLIFSRHRVPTGTLLYFLLRRILHPPPIGSRRNAQGNIIIPGAPEMSNDQGKKKKKRGRGAKKRGNASSGATEV</sequence>
<gene>
    <name evidence="2" type="ORF">FA15DRAFT_696104</name>
</gene>
<feature type="region of interest" description="Disordered" evidence="1">
    <location>
        <begin position="219"/>
        <end position="260"/>
    </location>
</feature>
<organism evidence="2 3">
    <name type="scientific">Coprinopsis marcescibilis</name>
    <name type="common">Agaric fungus</name>
    <name type="synonym">Psathyrella marcescibilis</name>
    <dbReference type="NCBI Taxonomy" id="230819"/>
    <lineage>
        <taxon>Eukaryota</taxon>
        <taxon>Fungi</taxon>
        <taxon>Dikarya</taxon>
        <taxon>Basidiomycota</taxon>
        <taxon>Agaricomycotina</taxon>
        <taxon>Agaricomycetes</taxon>
        <taxon>Agaricomycetidae</taxon>
        <taxon>Agaricales</taxon>
        <taxon>Agaricineae</taxon>
        <taxon>Psathyrellaceae</taxon>
        <taxon>Coprinopsis</taxon>
    </lineage>
</organism>
<dbReference type="PANTHER" id="PTHR38846">
    <property type="entry name" value="C3H1-TYPE DOMAIN-CONTAINING PROTEIN"/>
    <property type="match status" value="1"/>
</dbReference>
<keyword evidence="3" id="KW-1185">Reference proteome</keyword>
<dbReference type="STRING" id="230819.A0A5C3KNQ4"/>
<feature type="compositionally biased region" description="Basic residues" evidence="1">
    <location>
        <begin position="238"/>
        <end position="251"/>
    </location>
</feature>
<accession>A0A5C3KNQ4</accession>
<feature type="compositionally biased region" description="Basic residues" evidence="1">
    <location>
        <begin position="38"/>
        <end position="52"/>
    </location>
</feature>
<dbReference type="EMBL" id="ML210256">
    <property type="protein sequence ID" value="TFK21866.1"/>
    <property type="molecule type" value="Genomic_DNA"/>
</dbReference>
<evidence type="ECO:0000256" key="1">
    <source>
        <dbReference type="SAM" id="MobiDB-lite"/>
    </source>
</evidence>
<proteinExistence type="predicted"/>
<feature type="region of interest" description="Disordered" evidence="1">
    <location>
        <begin position="1"/>
        <end position="57"/>
    </location>
</feature>
<evidence type="ECO:0000313" key="3">
    <source>
        <dbReference type="Proteomes" id="UP000307440"/>
    </source>
</evidence>
<reference evidence="2 3" key="1">
    <citation type="journal article" date="2019" name="Nat. Ecol. Evol.">
        <title>Megaphylogeny resolves global patterns of mushroom evolution.</title>
        <authorList>
            <person name="Varga T."/>
            <person name="Krizsan K."/>
            <person name="Foldi C."/>
            <person name="Dima B."/>
            <person name="Sanchez-Garcia M."/>
            <person name="Sanchez-Ramirez S."/>
            <person name="Szollosi G.J."/>
            <person name="Szarkandi J.G."/>
            <person name="Papp V."/>
            <person name="Albert L."/>
            <person name="Andreopoulos W."/>
            <person name="Angelini C."/>
            <person name="Antonin V."/>
            <person name="Barry K.W."/>
            <person name="Bougher N.L."/>
            <person name="Buchanan P."/>
            <person name="Buyck B."/>
            <person name="Bense V."/>
            <person name="Catcheside P."/>
            <person name="Chovatia M."/>
            <person name="Cooper J."/>
            <person name="Damon W."/>
            <person name="Desjardin D."/>
            <person name="Finy P."/>
            <person name="Geml J."/>
            <person name="Haridas S."/>
            <person name="Hughes K."/>
            <person name="Justo A."/>
            <person name="Karasinski D."/>
            <person name="Kautmanova I."/>
            <person name="Kiss B."/>
            <person name="Kocsube S."/>
            <person name="Kotiranta H."/>
            <person name="LaButti K.M."/>
            <person name="Lechner B.E."/>
            <person name="Liimatainen K."/>
            <person name="Lipzen A."/>
            <person name="Lukacs Z."/>
            <person name="Mihaltcheva S."/>
            <person name="Morgado L.N."/>
            <person name="Niskanen T."/>
            <person name="Noordeloos M.E."/>
            <person name="Ohm R.A."/>
            <person name="Ortiz-Santana B."/>
            <person name="Ovrebo C."/>
            <person name="Racz N."/>
            <person name="Riley R."/>
            <person name="Savchenko A."/>
            <person name="Shiryaev A."/>
            <person name="Soop K."/>
            <person name="Spirin V."/>
            <person name="Szebenyi C."/>
            <person name="Tomsovsky M."/>
            <person name="Tulloss R.E."/>
            <person name="Uehling J."/>
            <person name="Grigoriev I.V."/>
            <person name="Vagvolgyi C."/>
            <person name="Papp T."/>
            <person name="Martin F.M."/>
            <person name="Miettinen O."/>
            <person name="Hibbett D.S."/>
            <person name="Nagy L.G."/>
        </authorList>
    </citation>
    <scope>NUCLEOTIDE SEQUENCE [LARGE SCALE GENOMIC DNA]</scope>
    <source>
        <strain evidence="2 3">CBS 121175</strain>
    </source>
</reference>
<name>A0A5C3KNQ4_COPMA</name>